<evidence type="ECO:0000256" key="3">
    <source>
        <dbReference type="ARBA" id="ARBA00023163"/>
    </source>
</evidence>
<feature type="non-terminal residue" evidence="5">
    <location>
        <position position="1"/>
    </location>
</feature>
<keyword evidence="1" id="KW-0805">Transcription regulation</keyword>
<keyword evidence="3" id="KW-0804">Transcription</keyword>
<name>A0A9D2DKY5_9ACTN</name>
<organism evidence="5 6">
    <name type="scientific">Candidatus Olsenella stercoravium</name>
    <dbReference type="NCBI Taxonomy" id="2838713"/>
    <lineage>
        <taxon>Bacteria</taxon>
        <taxon>Bacillati</taxon>
        <taxon>Actinomycetota</taxon>
        <taxon>Coriobacteriia</taxon>
        <taxon>Coriobacteriales</taxon>
        <taxon>Atopobiaceae</taxon>
        <taxon>Olsenella</taxon>
    </lineage>
</organism>
<dbReference type="PANTHER" id="PTHR30146:SF109">
    <property type="entry name" value="HTH-TYPE TRANSCRIPTIONAL REGULATOR GALS"/>
    <property type="match status" value="1"/>
</dbReference>
<reference evidence="5" key="1">
    <citation type="journal article" date="2021" name="PeerJ">
        <title>Extensive microbial diversity within the chicken gut microbiome revealed by metagenomics and culture.</title>
        <authorList>
            <person name="Gilroy R."/>
            <person name="Ravi A."/>
            <person name="Getino M."/>
            <person name="Pursley I."/>
            <person name="Horton D.L."/>
            <person name="Alikhan N.F."/>
            <person name="Baker D."/>
            <person name="Gharbi K."/>
            <person name="Hall N."/>
            <person name="Watson M."/>
            <person name="Adriaenssens E.M."/>
            <person name="Foster-Nyarko E."/>
            <person name="Jarju S."/>
            <person name="Secka A."/>
            <person name="Antonio M."/>
            <person name="Oren A."/>
            <person name="Chaudhuri R.R."/>
            <person name="La Ragione R."/>
            <person name="Hildebrand F."/>
            <person name="Pallen M.J."/>
        </authorList>
    </citation>
    <scope>NUCLEOTIDE SEQUENCE</scope>
    <source>
        <strain evidence="5">ChiHecolR3B27-1887</strain>
    </source>
</reference>
<dbReference type="GO" id="GO:0000976">
    <property type="term" value="F:transcription cis-regulatory region binding"/>
    <property type="evidence" value="ECO:0007669"/>
    <property type="project" value="TreeGrafter"/>
</dbReference>
<dbReference type="InterPro" id="IPR046335">
    <property type="entry name" value="LacI/GalR-like_sensor"/>
</dbReference>
<dbReference type="EMBL" id="DXBZ01000141">
    <property type="protein sequence ID" value="HIZ18875.1"/>
    <property type="molecule type" value="Genomic_DNA"/>
</dbReference>
<evidence type="ECO:0000256" key="1">
    <source>
        <dbReference type="ARBA" id="ARBA00023015"/>
    </source>
</evidence>
<dbReference type="Proteomes" id="UP000824029">
    <property type="component" value="Unassembled WGS sequence"/>
</dbReference>
<sequence length="65" mass="7068">PGDLSLVGFDDTSFSRFSVPRITTIRQGSERLGERAAQILLDALDGSPAVHEVVPFQLIERESVA</sequence>
<evidence type="ECO:0000256" key="2">
    <source>
        <dbReference type="ARBA" id="ARBA00023125"/>
    </source>
</evidence>
<dbReference type="GO" id="GO:0003700">
    <property type="term" value="F:DNA-binding transcription factor activity"/>
    <property type="evidence" value="ECO:0007669"/>
    <property type="project" value="TreeGrafter"/>
</dbReference>
<dbReference type="PANTHER" id="PTHR30146">
    <property type="entry name" value="LACI-RELATED TRANSCRIPTIONAL REPRESSOR"/>
    <property type="match status" value="1"/>
</dbReference>
<dbReference type="Pfam" id="PF13377">
    <property type="entry name" value="Peripla_BP_3"/>
    <property type="match status" value="1"/>
</dbReference>
<protein>
    <submittedName>
        <fullName evidence="5">Substrate-binding domain-containing protein</fullName>
    </submittedName>
</protein>
<comment type="caution">
    <text evidence="5">The sequence shown here is derived from an EMBL/GenBank/DDBJ whole genome shotgun (WGS) entry which is preliminary data.</text>
</comment>
<proteinExistence type="predicted"/>
<evidence type="ECO:0000313" key="5">
    <source>
        <dbReference type="EMBL" id="HIZ18875.1"/>
    </source>
</evidence>
<dbReference type="SUPFAM" id="SSF53822">
    <property type="entry name" value="Periplasmic binding protein-like I"/>
    <property type="match status" value="1"/>
</dbReference>
<accession>A0A9D2DKY5</accession>
<dbReference type="InterPro" id="IPR028082">
    <property type="entry name" value="Peripla_BP_I"/>
</dbReference>
<reference evidence="5" key="2">
    <citation type="submission" date="2021-04" db="EMBL/GenBank/DDBJ databases">
        <authorList>
            <person name="Gilroy R."/>
        </authorList>
    </citation>
    <scope>NUCLEOTIDE SEQUENCE</scope>
    <source>
        <strain evidence="5">ChiHecolR3B27-1887</strain>
    </source>
</reference>
<gene>
    <name evidence="5" type="ORF">IAA22_07190</name>
</gene>
<evidence type="ECO:0000259" key="4">
    <source>
        <dbReference type="Pfam" id="PF13377"/>
    </source>
</evidence>
<evidence type="ECO:0000313" key="6">
    <source>
        <dbReference type="Proteomes" id="UP000824029"/>
    </source>
</evidence>
<dbReference type="AlphaFoldDB" id="A0A9D2DKY5"/>
<dbReference type="Gene3D" id="3.40.50.2300">
    <property type="match status" value="1"/>
</dbReference>
<keyword evidence="2" id="KW-0238">DNA-binding</keyword>
<feature type="domain" description="Transcriptional regulator LacI/GalR-like sensor" evidence="4">
    <location>
        <begin position="1"/>
        <end position="64"/>
    </location>
</feature>